<evidence type="ECO:0000313" key="3">
    <source>
        <dbReference type="Proteomes" id="UP001345963"/>
    </source>
</evidence>
<organism evidence="2 3">
    <name type="scientific">Ataeniobius toweri</name>
    <dbReference type="NCBI Taxonomy" id="208326"/>
    <lineage>
        <taxon>Eukaryota</taxon>
        <taxon>Metazoa</taxon>
        <taxon>Chordata</taxon>
        <taxon>Craniata</taxon>
        <taxon>Vertebrata</taxon>
        <taxon>Euteleostomi</taxon>
        <taxon>Actinopterygii</taxon>
        <taxon>Neopterygii</taxon>
        <taxon>Teleostei</taxon>
        <taxon>Neoteleostei</taxon>
        <taxon>Acanthomorphata</taxon>
        <taxon>Ovalentaria</taxon>
        <taxon>Atherinomorphae</taxon>
        <taxon>Cyprinodontiformes</taxon>
        <taxon>Goodeidae</taxon>
        <taxon>Ataeniobius</taxon>
    </lineage>
</organism>
<evidence type="ECO:0000256" key="1">
    <source>
        <dbReference type="SAM" id="MobiDB-lite"/>
    </source>
</evidence>
<reference evidence="2 3" key="1">
    <citation type="submission" date="2021-07" db="EMBL/GenBank/DDBJ databases">
        <authorList>
            <person name="Palmer J.M."/>
        </authorList>
    </citation>
    <scope>NUCLEOTIDE SEQUENCE [LARGE SCALE GENOMIC DNA]</scope>
    <source>
        <strain evidence="2 3">AT_MEX2019</strain>
        <tissue evidence="2">Muscle</tissue>
    </source>
</reference>
<dbReference type="Proteomes" id="UP001345963">
    <property type="component" value="Unassembled WGS sequence"/>
</dbReference>
<proteinExistence type="predicted"/>
<feature type="region of interest" description="Disordered" evidence="1">
    <location>
        <begin position="23"/>
        <end position="50"/>
    </location>
</feature>
<evidence type="ECO:0000313" key="2">
    <source>
        <dbReference type="EMBL" id="MED6242165.1"/>
    </source>
</evidence>
<name>A0ABU7AWB5_9TELE</name>
<accession>A0ABU7AWB5</accession>
<dbReference type="EMBL" id="JAHUTI010030603">
    <property type="protein sequence ID" value="MED6242165.1"/>
    <property type="molecule type" value="Genomic_DNA"/>
</dbReference>
<sequence>METNKVLHFVPSGLGLDDIKESLSSKDHNHKTLTRKEGRPRSGSVHAFDNSRGNWTHKITSSWESSKFTQEVEISCSNSYEYRELQIKAPMSLVLM</sequence>
<protein>
    <submittedName>
        <fullName evidence="2">Uncharacterized protein</fullName>
    </submittedName>
</protein>
<comment type="caution">
    <text evidence="2">The sequence shown here is derived from an EMBL/GenBank/DDBJ whole genome shotgun (WGS) entry which is preliminary data.</text>
</comment>
<keyword evidence="3" id="KW-1185">Reference proteome</keyword>
<gene>
    <name evidence="2" type="ORF">ATANTOWER_000997</name>
</gene>